<reference evidence="1 2" key="1">
    <citation type="journal article" date="2018" name="Nat. Ecol. Evol.">
        <title>Pezizomycetes genomes reveal the molecular basis of ectomycorrhizal truffle lifestyle.</title>
        <authorList>
            <person name="Murat C."/>
            <person name="Payen T."/>
            <person name="Noel B."/>
            <person name="Kuo A."/>
            <person name="Morin E."/>
            <person name="Chen J."/>
            <person name="Kohler A."/>
            <person name="Krizsan K."/>
            <person name="Balestrini R."/>
            <person name="Da Silva C."/>
            <person name="Montanini B."/>
            <person name="Hainaut M."/>
            <person name="Levati E."/>
            <person name="Barry K.W."/>
            <person name="Belfiori B."/>
            <person name="Cichocki N."/>
            <person name="Clum A."/>
            <person name="Dockter R.B."/>
            <person name="Fauchery L."/>
            <person name="Guy J."/>
            <person name="Iotti M."/>
            <person name="Le Tacon F."/>
            <person name="Lindquist E.A."/>
            <person name="Lipzen A."/>
            <person name="Malagnac F."/>
            <person name="Mello A."/>
            <person name="Molinier V."/>
            <person name="Miyauchi S."/>
            <person name="Poulain J."/>
            <person name="Riccioni C."/>
            <person name="Rubini A."/>
            <person name="Sitrit Y."/>
            <person name="Splivallo R."/>
            <person name="Traeger S."/>
            <person name="Wang M."/>
            <person name="Zifcakova L."/>
            <person name="Wipf D."/>
            <person name="Zambonelli A."/>
            <person name="Paolocci F."/>
            <person name="Nowrousian M."/>
            <person name="Ottonello S."/>
            <person name="Baldrian P."/>
            <person name="Spatafora J.W."/>
            <person name="Henrissat B."/>
            <person name="Nagy L.G."/>
            <person name="Aury J.M."/>
            <person name="Wincker P."/>
            <person name="Grigoriev I.V."/>
            <person name="Bonfante P."/>
            <person name="Martin F.M."/>
        </authorList>
    </citation>
    <scope>NUCLEOTIDE SEQUENCE [LARGE SCALE GENOMIC DNA]</scope>
    <source>
        <strain evidence="1 2">ATCC MYA-4762</strain>
    </source>
</reference>
<dbReference type="OrthoDB" id="5278907at2759"/>
<dbReference type="InParanoid" id="A0A3N4LSS6"/>
<dbReference type="AlphaFoldDB" id="A0A3N4LSS6"/>
<dbReference type="Proteomes" id="UP000267821">
    <property type="component" value="Unassembled WGS sequence"/>
</dbReference>
<evidence type="ECO:0000313" key="2">
    <source>
        <dbReference type="Proteomes" id="UP000267821"/>
    </source>
</evidence>
<gene>
    <name evidence="1" type="ORF">L211DRAFT_782514</name>
</gene>
<accession>A0A3N4LSS6</accession>
<dbReference type="EMBL" id="ML121536">
    <property type="protein sequence ID" value="RPB25870.1"/>
    <property type="molecule type" value="Genomic_DNA"/>
</dbReference>
<organism evidence="1 2">
    <name type="scientific">Terfezia boudieri ATCC MYA-4762</name>
    <dbReference type="NCBI Taxonomy" id="1051890"/>
    <lineage>
        <taxon>Eukaryota</taxon>
        <taxon>Fungi</taxon>
        <taxon>Dikarya</taxon>
        <taxon>Ascomycota</taxon>
        <taxon>Pezizomycotina</taxon>
        <taxon>Pezizomycetes</taxon>
        <taxon>Pezizales</taxon>
        <taxon>Pezizaceae</taxon>
        <taxon>Terfezia</taxon>
    </lineage>
</organism>
<protein>
    <submittedName>
        <fullName evidence="1">Uncharacterized protein</fullName>
    </submittedName>
</protein>
<dbReference type="STRING" id="1051890.A0A3N4LSS6"/>
<name>A0A3N4LSS6_9PEZI</name>
<sequence>MLPTPAQLYQSIFKARKPWPPDFSKLTPKHKFSLERRFRRRMKLKFARPRLHQAVKIGQWSTAAFVLVYGIFYMPSTTDTNIFTPVRTWAKEFQQSIWSTSPAKKTETRYQKEV</sequence>
<evidence type="ECO:0000313" key="1">
    <source>
        <dbReference type="EMBL" id="RPB25870.1"/>
    </source>
</evidence>
<proteinExistence type="predicted"/>
<keyword evidence="2" id="KW-1185">Reference proteome</keyword>